<comment type="caution">
    <text evidence="1">The sequence shown here is derived from an EMBL/GenBank/DDBJ whole genome shotgun (WGS) entry which is preliminary data.</text>
</comment>
<sequence>MKFFKIMTLLIIAINGGIAFEGRTLSIGETIERNGYKLMLIAKDIEIPWGLTQLPNGDFIATSRPGKLFYITSDKLLKHQISGLPPVHDFGQGGLLDIQLHPNFKDNGWIYFSYSHPDEKRTLSNTAIMRAKLKDKKQLIDVQQIYVAQPYTSKRQHFGSRMVFDSDGYLYFSIGDRGDRKTNPQSIQLDAGKIYRIHDDGKIPTDNPFVKIPDAKPAIYSYGHRNPQGMALHPQTSQVWVHEHGPKGGDEINIIEGGKNYGWPIVSYGVNYDGSQFTELTEKKGMEQPVWYWDPSIAPSGMTFVVGDYYPKWKGHLIVGSLKFGKVILCQLKGNKVVAQKTILSDLIRVRNVTQLNDGYIYLATDEGNIYRVLPE</sequence>
<proteinExistence type="predicted"/>
<dbReference type="Pfam" id="PF07995">
    <property type="entry name" value="GSDH"/>
    <property type="match status" value="1"/>
</dbReference>
<evidence type="ECO:0000313" key="1">
    <source>
        <dbReference type="EMBL" id="MET1255256.1"/>
    </source>
</evidence>
<dbReference type="GO" id="GO:0016491">
    <property type="term" value="F:oxidoreductase activity"/>
    <property type="evidence" value="ECO:0007669"/>
    <property type="project" value="UniProtKB-KW"/>
</dbReference>
<dbReference type="PANTHER" id="PTHR19328">
    <property type="entry name" value="HEDGEHOG-INTERACTING PROTEIN"/>
    <property type="match status" value="1"/>
</dbReference>
<dbReference type="InterPro" id="IPR012938">
    <property type="entry name" value="Glc/Sorbosone_DH"/>
</dbReference>
<name>A0ABV2BTI4_9GAMM</name>
<dbReference type="EMBL" id="JBEVCJ010000008">
    <property type="protein sequence ID" value="MET1255256.1"/>
    <property type="molecule type" value="Genomic_DNA"/>
</dbReference>
<dbReference type="Gene3D" id="2.120.10.30">
    <property type="entry name" value="TolB, C-terminal domain"/>
    <property type="match status" value="1"/>
</dbReference>
<dbReference type="EC" id="1.1.5.-" evidence="1"/>
<reference evidence="1 2" key="1">
    <citation type="submission" date="2024-06" db="EMBL/GenBank/DDBJ databases">
        <authorList>
            <person name="Li F."/>
        </authorList>
    </citation>
    <scope>NUCLEOTIDE SEQUENCE [LARGE SCALE GENOMIC DNA]</scope>
    <source>
        <strain evidence="1 2">GXAS 311</strain>
    </source>
</reference>
<dbReference type="Proteomes" id="UP001548189">
    <property type="component" value="Unassembled WGS sequence"/>
</dbReference>
<dbReference type="PANTHER" id="PTHR19328:SF75">
    <property type="entry name" value="ALDOSE SUGAR DEHYDROGENASE YLII"/>
    <property type="match status" value="1"/>
</dbReference>
<organism evidence="1 2">
    <name type="scientific">Aliikangiella maris</name>
    <dbReference type="NCBI Taxonomy" id="3162458"/>
    <lineage>
        <taxon>Bacteria</taxon>
        <taxon>Pseudomonadati</taxon>
        <taxon>Pseudomonadota</taxon>
        <taxon>Gammaproteobacteria</taxon>
        <taxon>Oceanospirillales</taxon>
        <taxon>Pleioneaceae</taxon>
        <taxon>Aliikangiella</taxon>
    </lineage>
</organism>
<accession>A0ABV2BTI4</accession>
<gene>
    <name evidence="1" type="ORF">ABVT43_08980</name>
</gene>
<protein>
    <submittedName>
        <fullName evidence="1">PQQ-dependent sugar dehydrogenase</fullName>
        <ecNumber evidence="1">1.1.5.-</ecNumber>
    </submittedName>
</protein>
<evidence type="ECO:0000313" key="2">
    <source>
        <dbReference type="Proteomes" id="UP001548189"/>
    </source>
</evidence>
<dbReference type="SUPFAM" id="SSF50952">
    <property type="entry name" value="Soluble quinoprotein glucose dehydrogenase"/>
    <property type="match status" value="1"/>
</dbReference>
<keyword evidence="1" id="KW-0560">Oxidoreductase</keyword>
<dbReference type="InterPro" id="IPR011041">
    <property type="entry name" value="Quinoprot_gluc/sorb_DH_b-prop"/>
</dbReference>
<dbReference type="InterPro" id="IPR011042">
    <property type="entry name" value="6-blade_b-propeller_TolB-like"/>
</dbReference>
<keyword evidence="2" id="KW-1185">Reference proteome</keyword>